<keyword evidence="12 13" id="KW-0407">Ion channel</keyword>
<dbReference type="Ensembl" id="ENSOKIT00005100875.1">
    <property type="protein sequence ID" value="ENSOKIP00005094346.1"/>
    <property type="gene ID" value="ENSOKIG00005041092.1"/>
</dbReference>
<evidence type="ECO:0000256" key="3">
    <source>
        <dbReference type="ARBA" id="ARBA00022448"/>
    </source>
</evidence>
<evidence type="ECO:0000313" key="15">
    <source>
        <dbReference type="Proteomes" id="UP000694557"/>
    </source>
</evidence>
<comment type="similarity">
    <text evidence="2 13">Belongs to the tweety family.</text>
</comment>
<dbReference type="InterPro" id="IPR006990">
    <property type="entry name" value="Tweety"/>
</dbReference>
<evidence type="ECO:0000256" key="2">
    <source>
        <dbReference type="ARBA" id="ARBA00009849"/>
    </source>
</evidence>
<dbReference type="GO" id="GO:0034707">
    <property type="term" value="C:chloride channel complex"/>
    <property type="evidence" value="ECO:0007669"/>
    <property type="project" value="UniProtKB-UniRule"/>
</dbReference>
<feature type="transmembrane region" description="Helical" evidence="13">
    <location>
        <begin position="213"/>
        <end position="235"/>
    </location>
</feature>
<evidence type="ECO:0000256" key="5">
    <source>
        <dbReference type="ARBA" id="ARBA00022692"/>
    </source>
</evidence>
<evidence type="ECO:0000256" key="7">
    <source>
        <dbReference type="ARBA" id="ARBA00023065"/>
    </source>
</evidence>
<dbReference type="GO" id="GO:0005229">
    <property type="term" value="F:intracellularly calcium-gated chloride channel activity"/>
    <property type="evidence" value="ECO:0007669"/>
    <property type="project" value="TreeGrafter"/>
</dbReference>
<feature type="transmembrane region" description="Helical" evidence="13">
    <location>
        <begin position="88"/>
        <end position="109"/>
    </location>
</feature>
<protein>
    <recommendedName>
        <fullName evidence="13">Protein tweety homolog</fullName>
    </recommendedName>
</protein>
<keyword evidence="8 13" id="KW-0472">Membrane</keyword>
<organism evidence="14 15">
    <name type="scientific">Oncorhynchus kisutch</name>
    <name type="common">Coho salmon</name>
    <name type="synonym">Salmo kisutch</name>
    <dbReference type="NCBI Taxonomy" id="8019"/>
    <lineage>
        <taxon>Eukaryota</taxon>
        <taxon>Metazoa</taxon>
        <taxon>Chordata</taxon>
        <taxon>Craniata</taxon>
        <taxon>Vertebrata</taxon>
        <taxon>Euteleostomi</taxon>
        <taxon>Actinopterygii</taxon>
        <taxon>Neopterygii</taxon>
        <taxon>Teleostei</taxon>
        <taxon>Protacanthopterygii</taxon>
        <taxon>Salmoniformes</taxon>
        <taxon>Salmonidae</taxon>
        <taxon>Salmoninae</taxon>
        <taxon>Oncorhynchus</taxon>
    </lineage>
</organism>
<evidence type="ECO:0000256" key="10">
    <source>
        <dbReference type="ARBA" id="ARBA00023180"/>
    </source>
</evidence>
<evidence type="ECO:0000256" key="8">
    <source>
        <dbReference type="ARBA" id="ARBA00023136"/>
    </source>
</evidence>
<feature type="transmembrane region" description="Helical" evidence="13">
    <location>
        <begin position="45"/>
        <end position="67"/>
    </location>
</feature>
<dbReference type="Ensembl" id="ENSOKIT00005121131.1">
    <property type="protein sequence ID" value="ENSOKIP00005113188.1"/>
    <property type="gene ID" value="ENSOKIG00005049200.1"/>
</dbReference>
<keyword evidence="7 13" id="KW-0406">Ion transport</keyword>
<evidence type="ECO:0000313" key="14">
    <source>
        <dbReference type="Ensembl" id="ENSOKIP00005113188.1"/>
    </source>
</evidence>
<dbReference type="Proteomes" id="UP000694557">
    <property type="component" value="Unassembled WGS sequence"/>
</dbReference>
<dbReference type="PANTHER" id="PTHR12424">
    <property type="entry name" value="TWEETY-RELATED"/>
    <property type="match status" value="1"/>
</dbReference>
<evidence type="ECO:0000256" key="4">
    <source>
        <dbReference type="ARBA" id="ARBA00022475"/>
    </source>
</evidence>
<keyword evidence="15" id="KW-1185">Reference proteome</keyword>
<evidence type="ECO:0000256" key="9">
    <source>
        <dbReference type="ARBA" id="ARBA00023173"/>
    </source>
</evidence>
<proteinExistence type="inferred from homology"/>
<name>A0A8C7NA21_ONCKI</name>
<evidence type="ECO:0000256" key="1">
    <source>
        <dbReference type="ARBA" id="ARBA00004651"/>
    </source>
</evidence>
<dbReference type="GO" id="GO:0072320">
    <property type="term" value="F:volume-sensitive chloride channel activity"/>
    <property type="evidence" value="ECO:0007669"/>
    <property type="project" value="TreeGrafter"/>
</dbReference>
<dbReference type="PANTHER" id="PTHR12424:SF17">
    <property type="entry name" value="PROTEIN TWEETY HOMOLOG 2-LIKE"/>
    <property type="match status" value="1"/>
</dbReference>
<evidence type="ECO:0000256" key="13">
    <source>
        <dbReference type="RuleBase" id="RU361114"/>
    </source>
</evidence>
<reference evidence="14" key="1">
    <citation type="submission" date="2025-05" db="UniProtKB">
        <authorList>
            <consortium name="Ensembl"/>
        </authorList>
    </citation>
    <scope>IDENTIFICATION</scope>
</reference>
<keyword evidence="4" id="KW-1003">Cell membrane</keyword>
<keyword evidence="5 13" id="KW-0812">Transmembrane</keyword>
<dbReference type="AlphaFoldDB" id="A0A8C7NA21"/>
<keyword evidence="3 13" id="KW-0813">Transport</keyword>
<dbReference type="Pfam" id="PF04906">
    <property type="entry name" value="Tweety"/>
    <property type="match status" value="2"/>
</dbReference>
<dbReference type="GeneTree" id="ENSGT00950000183060"/>
<accession>A0A8C7NA21</accession>
<comment type="caution">
    <text evidence="13">Lacks conserved residue(s) required for the propagation of feature annotation.</text>
</comment>
<dbReference type="GO" id="GO:0005886">
    <property type="term" value="C:plasma membrane"/>
    <property type="evidence" value="ECO:0007669"/>
    <property type="project" value="UniProtKB-SubCell"/>
</dbReference>
<keyword evidence="10" id="KW-0325">Glycoprotein</keyword>
<evidence type="ECO:0000256" key="12">
    <source>
        <dbReference type="ARBA" id="ARBA00023303"/>
    </source>
</evidence>
<sequence>MATARLDYIAPWWTYWLHNFPHFNFTFQPVDNTFRPGEASYQQSLVFLACISAAGLVLSLLLLSVYLTSVCCCRKEEEEETKTPDSCCVSWTAVITGLILCSAVGVGFYGNSQTNDGVYQLTYSLHNANHTLGGLNSLVSSSLGSMEVGLQQHLNRLDEIFATRGDYVQALRFMGQMADNIIRQLTAMQDLSKAKVDLSAIADQTDYVEYYRWLTYLLLLILDLVICLVACLGVAKQSRWLLTIADQQIWTLTHYYLYCSQSLPNPFQQSLTIFQRSLTTMQIQIQGLLQFSVPVFPTAERDLLGIQRLLNSTEFNLNQLTALLDCRGLHKNYLDGLMGVCYDGVEGLLYLCLFSLLSVSAFCAMLCAIPRAWTLITSRDRAYDDIDEEDPFNPQARHMTFNPSRASHVHSFCSYSSSLDSQASPHPPSQTAAILPTSEYMNQSMLFGGNPRYENVPLIGRGSPPPSVRWPLTLEARSLV</sequence>
<gene>
    <name evidence="14" type="primary">TTYH2</name>
</gene>
<evidence type="ECO:0000256" key="6">
    <source>
        <dbReference type="ARBA" id="ARBA00022989"/>
    </source>
</evidence>
<comment type="function">
    <text evidence="13">Probable chloride channel.</text>
</comment>
<keyword evidence="6 13" id="KW-1133">Transmembrane helix</keyword>
<evidence type="ECO:0000256" key="11">
    <source>
        <dbReference type="ARBA" id="ARBA00023214"/>
    </source>
</evidence>
<keyword evidence="11 13" id="KW-0868">Chloride</keyword>
<comment type="subcellular location">
    <subcellularLocation>
        <location evidence="1">Cell membrane</location>
        <topology evidence="1">Multi-pass membrane protein</topology>
    </subcellularLocation>
</comment>
<keyword evidence="9 13" id="KW-0869">Chloride channel</keyword>
<feature type="transmembrane region" description="Helical" evidence="13">
    <location>
        <begin position="348"/>
        <end position="373"/>
    </location>
</feature>